<name>M5FYZ2_DACPD</name>
<dbReference type="OrthoDB" id="3355826at2759"/>
<evidence type="ECO:0000259" key="1">
    <source>
        <dbReference type="Pfam" id="PF13649"/>
    </source>
</evidence>
<dbReference type="EMBL" id="JH795860">
    <property type="protein sequence ID" value="EJU03266.1"/>
    <property type="molecule type" value="Genomic_DNA"/>
</dbReference>
<protein>
    <submittedName>
        <fullName evidence="2">S-adenosyl-L-methionine-dependent methyltransferase</fullName>
    </submittedName>
</protein>
<evidence type="ECO:0000313" key="2">
    <source>
        <dbReference type="EMBL" id="EJU03266.1"/>
    </source>
</evidence>
<keyword evidence="2" id="KW-0808">Transferase</keyword>
<accession>M5FYZ2</accession>
<reference evidence="2 3" key="1">
    <citation type="journal article" date="2012" name="Science">
        <title>The Paleozoic origin of enzymatic lignin decomposition reconstructed from 31 fungal genomes.</title>
        <authorList>
            <person name="Floudas D."/>
            <person name="Binder M."/>
            <person name="Riley R."/>
            <person name="Barry K."/>
            <person name="Blanchette R.A."/>
            <person name="Henrissat B."/>
            <person name="Martinez A.T."/>
            <person name="Otillar R."/>
            <person name="Spatafora J.W."/>
            <person name="Yadav J.S."/>
            <person name="Aerts A."/>
            <person name="Benoit I."/>
            <person name="Boyd A."/>
            <person name="Carlson A."/>
            <person name="Copeland A."/>
            <person name="Coutinho P.M."/>
            <person name="de Vries R.P."/>
            <person name="Ferreira P."/>
            <person name="Findley K."/>
            <person name="Foster B."/>
            <person name="Gaskell J."/>
            <person name="Glotzer D."/>
            <person name="Gorecki P."/>
            <person name="Heitman J."/>
            <person name="Hesse C."/>
            <person name="Hori C."/>
            <person name="Igarashi K."/>
            <person name="Jurgens J.A."/>
            <person name="Kallen N."/>
            <person name="Kersten P."/>
            <person name="Kohler A."/>
            <person name="Kuees U."/>
            <person name="Kumar T.K.A."/>
            <person name="Kuo A."/>
            <person name="LaButti K."/>
            <person name="Larrondo L.F."/>
            <person name="Lindquist E."/>
            <person name="Ling A."/>
            <person name="Lombard V."/>
            <person name="Lucas S."/>
            <person name="Lundell T."/>
            <person name="Martin R."/>
            <person name="McLaughlin D.J."/>
            <person name="Morgenstern I."/>
            <person name="Morin E."/>
            <person name="Murat C."/>
            <person name="Nagy L.G."/>
            <person name="Nolan M."/>
            <person name="Ohm R.A."/>
            <person name="Patyshakuliyeva A."/>
            <person name="Rokas A."/>
            <person name="Ruiz-Duenas F.J."/>
            <person name="Sabat G."/>
            <person name="Salamov A."/>
            <person name="Samejima M."/>
            <person name="Schmutz J."/>
            <person name="Slot J.C."/>
            <person name="St John F."/>
            <person name="Stenlid J."/>
            <person name="Sun H."/>
            <person name="Sun S."/>
            <person name="Syed K."/>
            <person name="Tsang A."/>
            <person name="Wiebenga A."/>
            <person name="Young D."/>
            <person name="Pisabarro A."/>
            <person name="Eastwood D.C."/>
            <person name="Martin F."/>
            <person name="Cullen D."/>
            <person name="Grigoriev I.V."/>
            <person name="Hibbett D.S."/>
        </authorList>
    </citation>
    <scope>NUCLEOTIDE SEQUENCE [LARGE SCALE GENOMIC DNA]</scope>
    <source>
        <strain evidence="2 3">DJM-731 SS1</strain>
    </source>
</reference>
<evidence type="ECO:0000313" key="3">
    <source>
        <dbReference type="Proteomes" id="UP000030653"/>
    </source>
</evidence>
<dbReference type="GO" id="GO:0032259">
    <property type="term" value="P:methylation"/>
    <property type="evidence" value="ECO:0007669"/>
    <property type="project" value="UniProtKB-KW"/>
</dbReference>
<dbReference type="OMA" id="EFKVICM"/>
<proteinExistence type="predicted"/>
<dbReference type="Gene3D" id="3.40.50.150">
    <property type="entry name" value="Vaccinia Virus protein VP39"/>
    <property type="match status" value="1"/>
</dbReference>
<dbReference type="GO" id="GO:0008168">
    <property type="term" value="F:methyltransferase activity"/>
    <property type="evidence" value="ECO:0007669"/>
    <property type="project" value="UniProtKB-KW"/>
</dbReference>
<dbReference type="RefSeq" id="XP_040630160.1">
    <property type="nucleotide sequence ID" value="XM_040777603.1"/>
</dbReference>
<dbReference type="InterPro" id="IPR029063">
    <property type="entry name" value="SAM-dependent_MTases_sf"/>
</dbReference>
<keyword evidence="2" id="KW-0489">Methyltransferase</keyword>
<sequence length="296" mass="33303">MSTTTPAPTQPHTWQDTTVHIEDRHRAGELVTGEFAKVLLDAAAVPPSTPQDLVVLDNACGSGIVTAILLGRMSEEQKRRTKVLCGDIQSEVVKYVTERIEREKWEGVEVKLLDAQDTKLPSSTYTHVLTSFGIMLLPKPILALQEIHRILAPGGLNAFSTWVEVGWVAWVERAFRAIPNCPPFPTQEQISNFMDTGRWDQESFICQVLEEQRFVDVRIQVHKEAGKIESPEFLVRVFGSMFIGLATRWWTDEQKKEYADEIAPVLLSQLQEEFGKGQQVTMPMCANLITCRKPAA</sequence>
<dbReference type="Pfam" id="PF13649">
    <property type="entry name" value="Methyltransf_25"/>
    <property type="match status" value="1"/>
</dbReference>
<dbReference type="AlphaFoldDB" id="M5FYZ2"/>
<dbReference type="GeneID" id="63692665"/>
<dbReference type="HOGENOM" id="CLU_065416_0_0_1"/>
<feature type="domain" description="Methyltransferase" evidence="1">
    <location>
        <begin position="55"/>
        <end position="155"/>
    </location>
</feature>
<dbReference type="InterPro" id="IPR041698">
    <property type="entry name" value="Methyltransf_25"/>
</dbReference>
<dbReference type="CDD" id="cd02440">
    <property type="entry name" value="AdoMet_MTases"/>
    <property type="match status" value="1"/>
</dbReference>
<gene>
    <name evidence="2" type="ORF">DACRYDRAFT_99572</name>
</gene>
<dbReference type="SUPFAM" id="SSF53335">
    <property type="entry name" value="S-adenosyl-L-methionine-dependent methyltransferases"/>
    <property type="match status" value="1"/>
</dbReference>
<dbReference type="Proteomes" id="UP000030653">
    <property type="component" value="Unassembled WGS sequence"/>
</dbReference>
<keyword evidence="3" id="KW-1185">Reference proteome</keyword>
<organism evidence="2 3">
    <name type="scientific">Dacryopinax primogenitus (strain DJM 731)</name>
    <name type="common">Brown rot fungus</name>
    <dbReference type="NCBI Taxonomy" id="1858805"/>
    <lineage>
        <taxon>Eukaryota</taxon>
        <taxon>Fungi</taxon>
        <taxon>Dikarya</taxon>
        <taxon>Basidiomycota</taxon>
        <taxon>Agaricomycotina</taxon>
        <taxon>Dacrymycetes</taxon>
        <taxon>Dacrymycetales</taxon>
        <taxon>Dacrymycetaceae</taxon>
        <taxon>Dacryopinax</taxon>
    </lineage>
</organism>